<dbReference type="Proteomes" id="UP000238220">
    <property type="component" value="Unassembled WGS sequence"/>
</dbReference>
<protein>
    <submittedName>
        <fullName evidence="1">Uncharacterized protein</fullName>
    </submittedName>
</protein>
<gene>
    <name evidence="1" type="ORF">C3942_14360</name>
</gene>
<keyword evidence="2" id="KW-1185">Reference proteome</keyword>
<dbReference type="OrthoDB" id="8911064at2"/>
<name>A0A2S5TEN2_9GAMM</name>
<evidence type="ECO:0000313" key="2">
    <source>
        <dbReference type="Proteomes" id="UP000238220"/>
    </source>
</evidence>
<proteinExistence type="predicted"/>
<evidence type="ECO:0000313" key="1">
    <source>
        <dbReference type="EMBL" id="PPE73445.1"/>
    </source>
</evidence>
<sequence>MIDAQEIMDARHAGEVRCILVSDAAGDLNAVLAQAGLQPDSSRLVEHHRATAHAILSAILHKDMPYQMPLMSKAEADGMADMILSSCEKPGSRYYSNGNWDTREAWHPLGESSFDAGIIVSCGEGRYFCVWFEDKD</sequence>
<accession>A0A2S5TEN2</accession>
<comment type="caution">
    <text evidence="1">The sequence shown here is derived from an EMBL/GenBank/DDBJ whole genome shotgun (WGS) entry which is preliminary data.</text>
</comment>
<dbReference type="EMBL" id="PSNW01000007">
    <property type="protein sequence ID" value="PPE73445.1"/>
    <property type="molecule type" value="Genomic_DNA"/>
</dbReference>
<dbReference type="RefSeq" id="WP_104231041.1">
    <property type="nucleotide sequence ID" value="NZ_PSNW01000007.1"/>
</dbReference>
<dbReference type="AlphaFoldDB" id="A0A2S5TEN2"/>
<reference evidence="1 2" key="1">
    <citation type="submission" date="2018-02" db="EMBL/GenBank/DDBJ databases">
        <title>Genome sequencing of Solimonas sp. HR-BB.</title>
        <authorList>
            <person name="Lee Y."/>
            <person name="Jeon C.O."/>
        </authorList>
    </citation>
    <scope>NUCLEOTIDE SEQUENCE [LARGE SCALE GENOMIC DNA]</scope>
    <source>
        <strain evidence="1 2">HR-BB</strain>
    </source>
</reference>
<organism evidence="1 2">
    <name type="scientific">Solimonas fluminis</name>
    <dbReference type="NCBI Taxonomy" id="2086571"/>
    <lineage>
        <taxon>Bacteria</taxon>
        <taxon>Pseudomonadati</taxon>
        <taxon>Pseudomonadota</taxon>
        <taxon>Gammaproteobacteria</taxon>
        <taxon>Nevskiales</taxon>
        <taxon>Nevskiaceae</taxon>
        <taxon>Solimonas</taxon>
    </lineage>
</organism>